<name>A0A382TMT4_9ZZZZ</name>
<dbReference type="AlphaFoldDB" id="A0A382TMT4"/>
<evidence type="ECO:0000313" key="1">
    <source>
        <dbReference type="EMBL" id="SVD22768.1"/>
    </source>
</evidence>
<accession>A0A382TMT4</accession>
<sequence>MKHPKSLSRRSFLNTAAGASLTVPTILAAKKSEAKQLVIGKGEHRFEVHHAWAQL</sequence>
<protein>
    <submittedName>
        <fullName evidence="1">Uncharacterized protein</fullName>
    </submittedName>
</protein>
<dbReference type="PROSITE" id="PS51318">
    <property type="entry name" value="TAT"/>
    <property type="match status" value="1"/>
</dbReference>
<feature type="non-terminal residue" evidence="1">
    <location>
        <position position="55"/>
    </location>
</feature>
<organism evidence="1">
    <name type="scientific">marine metagenome</name>
    <dbReference type="NCBI Taxonomy" id="408172"/>
    <lineage>
        <taxon>unclassified sequences</taxon>
        <taxon>metagenomes</taxon>
        <taxon>ecological metagenomes</taxon>
    </lineage>
</organism>
<dbReference type="InterPro" id="IPR006311">
    <property type="entry name" value="TAT_signal"/>
</dbReference>
<reference evidence="1" key="1">
    <citation type="submission" date="2018-05" db="EMBL/GenBank/DDBJ databases">
        <authorList>
            <person name="Lanie J.A."/>
            <person name="Ng W.-L."/>
            <person name="Kazmierczak K.M."/>
            <person name="Andrzejewski T.M."/>
            <person name="Davidsen T.M."/>
            <person name="Wayne K.J."/>
            <person name="Tettelin H."/>
            <person name="Glass J.I."/>
            <person name="Rusch D."/>
            <person name="Podicherti R."/>
            <person name="Tsui H.-C.T."/>
            <person name="Winkler M.E."/>
        </authorList>
    </citation>
    <scope>NUCLEOTIDE SEQUENCE</scope>
</reference>
<dbReference type="EMBL" id="UINC01137433">
    <property type="protein sequence ID" value="SVD22768.1"/>
    <property type="molecule type" value="Genomic_DNA"/>
</dbReference>
<gene>
    <name evidence="1" type="ORF">METZ01_LOCUS375622</name>
</gene>
<proteinExistence type="predicted"/>